<evidence type="ECO:0000313" key="1">
    <source>
        <dbReference type="EMBL" id="MCO6417163.1"/>
    </source>
</evidence>
<gene>
    <name evidence="1" type="ORF">JYK14_13460</name>
</gene>
<keyword evidence="2" id="KW-1185">Reference proteome</keyword>
<organism evidence="1 2">
    <name type="scientific">Siccirubricoccus soli</name>
    <dbReference type="NCBI Taxonomy" id="2899147"/>
    <lineage>
        <taxon>Bacteria</taxon>
        <taxon>Pseudomonadati</taxon>
        <taxon>Pseudomonadota</taxon>
        <taxon>Alphaproteobacteria</taxon>
        <taxon>Acetobacterales</taxon>
        <taxon>Roseomonadaceae</taxon>
        <taxon>Siccirubricoccus</taxon>
    </lineage>
</organism>
<dbReference type="EMBL" id="JAFIRR010000083">
    <property type="protein sequence ID" value="MCO6417163.1"/>
    <property type="molecule type" value="Genomic_DNA"/>
</dbReference>
<evidence type="ECO:0000313" key="2">
    <source>
        <dbReference type="Proteomes" id="UP001523392"/>
    </source>
</evidence>
<comment type="caution">
    <text evidence="1">The sequence shown here is derived from an EMBL/GenBank/DDBJ whole genome shotgun (WGS) entry which is preliminary data.</text>
</comment>
<proteinExistence type="predicted"/>
<name>A0ABT1D5G2_9PROT</name>
<dbReference type="Proteomes" id="UP001523392">
    <property type="component" value="Unassembled WGS sequence"/>
</dbReference>
<reference evidence="1 2" key="1">
    <citation type="submission" date="2021-12" db="EMBL/GenBank/DDBJ databases">
        <title>Siccirubricoccus leaddurans sp. nov., a high concentration Zn2+ tolerance bacterium.</title>
        <authorList>
            <person name="Cao Y."/>
        </authorList>
    </citation>
    <scope>NUCLEOTIDE SEQUENCE [LARGE SCALE GENOMIC DNA]</scope>
    <source>
        <strain evidence="1 2">KC 17139</strain>
    </source>
</reference>
<protein>
    <submittedName>
        <fullName evidence="1">Uncharacterized protein</fullName>
    </submittedName>
</protein>
<accession>A0ABT1D5G2</accession>
<dbReference type="RefSeq" id="WP_252953804.1">
    <property type="nucleotide sequence ID" value="NZ_JAFIRR010000083.1"/>
</dbReference>
<sequence>MLATGLRPGPTAPEKEEQGLIARDFGLAEFETMLRDGRIRDAATVAAFGLLRVKGLI</sequence>